<dbReference type="AlphaFoldDB" id="A0A382TWP6"/>
<name>A0A382TWP6_9ZZZZ</name>
<sequence>MKKSRIEKTIVKIFDDYEEGNLPDEYEEWIEKYMPKQNRKLVPDKHRCIANTHKRNRCAKKVYESNKYLCFQHCQIFDKNKVLPFGFNDSKKGEELIKSTN</sequence>
<accession>A0A382TWP6</accession>
<dbReference type="EMBL" id="UINC01139536">
    <property type="protein sequence ID" value="SVD26142.1"/>
    <property type="molecule type" value="Genomic_DNA"/>
</dbReference>
<reference evidence="1" key="1">
    <citation type="submission" date="2018-05" db="EMBL/GenBank/DDBJ databases">
        <authorList>
            <person name="Lanie J.A."/>
            <person name="Ng W.-L."/>
            <person name="Kazmierczak K.M."/>
            <person name="Andrzejewski T.M."/>
            <person name="Davidsen T.M."/>
            <person name="Wayne K.J."/>
            <person name="Tettelin H."/>
            <person name="Glass J.I."/>
            <person name="Rusch D."/>
            <person name="Podicherti R."/>
            <person name="Tsui H.-C.T."/>
            <person name="Winkler M.E."/>
        </authorList>
    </citation>
    <scope>NUCLEOTIDE SEQUENCE</scope>
</reference>
<organism evidence="1">
    <name type="scientific">marine metagenome</name>
    <dbReference type="NCBI Taxonomy" id="408172"/>
    <lineage>
        <taxon>unclassified sequences</taxon>
        <taxon>metagenomes</taxon>
        <taxon>ecological metagenomes</taxon>
    </lineage>
</organism>
<protein>
    <submittedName>
        <fullName evidence="1">Uncharacterized protein</fullName>
    </submittedName>
</protein>
<evidence type="ECO:0000313" key="1">
    <source>
        <dbReference type="EMBL" id="SVD26142.1"/>
    </source>
</evidence>
<proteinExistence type="predicted"/>
<gene>
    <name evidence="1" type="ORF">METZ01_LOCUS378996</name>
</gene>